<dbReference type="STRING" id="391626.OAN307_c45940"/>
<sequence length="404" mass="42882">MIRPFSTALATSLFALVALPALAQDANLCGGVGANGQWLGGDEASSDISTSPAHIEQMALVLMRNEFVGLFSVSQDGDYRIEAQGRGGGDTVLDVRDASGEIVASDDDSGGDASSRAESFLTVGTYCVSMRSFDGSPITGFVRAGRMDQEPLTAGFAAPSNDVANGECDLSVAQQLTLGEPLANPWATQNVYSFELDAPAAVTITAENEAADPILTLFDASGNWLAENDDFDGLNSRIDMANMLPAGEYCVALNLYGDESLPITVTAKAYDAMEVQMNLYARGDASPPLDGSYPVAALGELQTRLRQDVTVGGDAIWYSFDIYAGGLVLVEAIAQGQGDPVLVMYDDLGRLVGYNDDSDEYGSVDSLLTVRVQPGTYLVAVRQLDNQTQGLIRMVFERYVPARP</sequence>
<feature type="chain" id="PRO_5004102416" description="ABC transporter substrate-binding protein" evidence="1">
    <location>
        <begin position="24"/>
        <end position="404"/>
    </location>
</feature>
<evidence type="ECO:0000313" key="3">
    <source>
        <dbReference type="Proteomes" id="UP000005307"/>
    </source>
</evidence>
<dbReference type="AlphaFoldDB" id="M9RBJ0"/>
<proteinExistence type="predicted"/>
<dbReference type="Proteomes" id="UP000005307">
    <property type="component" value="Chromosome"/>
</dbReference>
<dbReference type="eggNOG" id="ENOG502ZA93">
    <property type="taxonomic scope" value="Bacteria"/>
</dbReference>
<keyword evidence="1" id="KW-0732">Signal</keyword>
<protein>
    <recommendedName>
        <fullName evidence="4">ABC transporter substrate-binding protein</fullName>
    </recommendedName>
</protein>
<dbReference type="NCBIfam" id="NF038127">
    <property type="entry name" value="FDP_fam"/>
    <property type="match status" value="2"/>
</dbReference>
<dbReference type="OrthoDB" id="7848279at2"/>
<organism evidence="2 3">
    <name type="scientific">Octadecabacter antarcticus 307</name>
    <dbReference type="NCBI Taxonomy" id="391626"/>
    <lineage>
        <taxon>Bacteria</taxon>
        <taxon>Pseudomonadati</taxon>
        <taxon>Pseudomonadota</taxon>
        <taxon>Alphaproteobacteria</taxon>
        <taxon>Rhodobacterales</taxon>
        <taxon>Roseobacteraceae</taxon>
        <taxon>Octadecabacter</taxon>
    </lineage>
</organism>
<dbReference type="KEGG" id="oat:OAN307_c45940"/>
<name>M9RBJ0_9RHOB</name>
<evidence type="ECO:0008006" key="4">
    <source>
        <dbReference type="Google" id="ProtNLM"/>
    </source>
</evidence>
<evidence type="ECO:0000256" key="1">
    <source>
        <dbReference type="SAM" id="SignalP"/>
    </source>
</evidence>
<accession>M9RBJ0</accession>
<reference evidence="2 3" key="1">
    <citation type="journal article" date="2013" name="PLoS ONE">
        <title>Poles Apart: Arctic and Antarctic Octadecabacter strains Share High Genome Plasticity and a New Type of Xanthorhodopsin.</title>
        <authorList>
            <person name="Vollmers J."/>
            <person name="Voget S."/>
            <person name="Dietrich S."/>
            <person name="Gollnow K."/>
            <person name="Smits M."/>
            <person name="Meyer K."/>
            <person name="Brinkhoff T."/>
            <person name="Simon M."/>
            <person name="Daniel R."/>
        </authorList>
    </citation>
    <scope>NUCLEOTIDE SEQUENCE [LARGE SCALE GENOMIC DNA]</scope>
    <source>
        <strain evidence="2 3">307</strain>
    </source>
</reference>
<evidence type="ECO:0000313" key="2">
    <source>
        <dbReference type="EMBL" id="AGI69944.1"/>
    </source>
</evidence>
<dbReference type="HOGENOM" id="CLU_681212_0_0_5"/>
<dbReference type="Gene3D" id="2.60.120.380">
    <property type="match status" value="3"/>
</dbReference>
<gene>
    <name evidence="2" type="ORF">OAN307_c45940</name>
</gene>
<keyword evidence="3" id="KW-1185">Reference proteome</keyword>
<feature type="signal peptide" evidence="1">
    <location>
        <begin position="1"/>
        <end position="23"/>
    </location>
</feature>
<dbReference type="EMBL" id="CP003740">
    <property type="protein sequence ID" value="AGI69944.1"/>
    <property type="molecule type" value="Genomic_DNA"/>
</dbReference>
<dbReference type="RefSeq" id="WP_015501831.1">
    <property type="nucleotide sequence ID" value="NC_020911.1"/>
</dbReference>